<accession>A0A3D9IFA7</accession>
<dbReference type="EMBL" id="QRDY01000006">
    <property type="protein sequence ID" value="RED60365.1"/>
    <property type="molecule type" value="Genomic_DNA"/>
</dbReference>
<dbReference type="Gene3D" id="3.40.50.150">
    <property type="entry name" value="Vaccinia Virus protein VP39"/>
    <property type="match status" value="1"/>
</dbReference>
<dbReference type="SUPFAM" id="SSF53335">
    <property type="entry name" value="S-adenosyl-L-methionine-dependent methyltransferases"/>
    <property type="match status" value="1"/>
</dbReference>
<evidence type="ECO:0000256" key="1">
    <source>
        <dbReference type="ARBA" id="ARBA00022603"/>
    </source>
</evidence>
<dbReference type="InterPro" id="IPR013780">
    <property type="entry name" value="Glyco_hydro_b"/>
</dbReference>
<keyword evidence="1 5" id="KW-0489">Methyltransferase</keyword>
<dbReference type="GO" id="GO:0008168">
    <property type="term" value="F:methyltransferase activity"/>
    <property type="evidence" value="ECO:0007669"/>
    <property type="project" value="UniProtKB-KW"/>
</dbReference>
<evidence type="ECO:0000256" key="2">
    <source>
        <dbReference type="ARBA" id="ARBA00022679"/>
    </source>
</evidence>
<organism evidence="5 6">
    <name type="scientific">Cohnella lupini</name>
    <dbReference type="NCBI Taxonomy" id="1294267"/>
    <lineage>
        <taxon>Bacteria</taxon>
        <taxon>Bacillati</taxon>
        <taxon>Bacillota</taxon>
        <taxon>Bacilli</taxon>
        <taxon>Bacillales</taxon>
        <taxon>Paenibacillaceae</taxon>
        <taxon>Cohnella</taxon>
    </lineage>
</organism>
<dbReference type="Proteomes" id="UP000256869">
    <property type="component" value="Unassembled WGS sequence"/>
</dbReference>
<keyword evidence="3" id="KW-0949">S-adenosyl-L-methionine</keyword>
<evidence type="ECO:0000313" key="5">
    <source>
        <dbReference type="EMBL" id="RED60365.1"/>
    </source>
</evidence>
<dbReference type="GO" id="GO:0032259">
    <property type="term" value="P:methylation"/>
    <property type="evidence" value="ECO:0007669"/>
    <property type="project" value="UniProtKB-KW"/>
</dbReference>
<dbReference type="PANTHER" id="PTHR43042">
    <property type="entry name" value="SAM-DEPENDENT METHYLTRANSFERASE"/>
    <property type="match status" value="1"/>
</dbReference>
<evidence type="ECO:0000313" key="6">
    <source>
        <dbReference type="Proteomes" id="UP000256869"/>
    </source>
</evidence>
<reference evidence="5 6" key="1">
    <citation type="submission" date="2018-07" db="EMBL/GenBank/DDBJ databases">
        <title>Genomic Encyclopedia of Type Strains, Phase III (KMG-III): the genomes of soil and plant-associated and newly described type strains.</title>
        <authorList>
            <person name="Whitman W."/>
        </authorList>
    </citation>
    <scope>NUCLEOTIDE SEQUENCE [LARGE SCALE GENOMIC DNA]</scope>
    <source>
        <strain evidence="5 6">CECT 8236</strain>
    </source>
</reference>
<proteinExistence type="predicted"/>
<feature type="domain" description="S-adenosylmethionine-dependent methyltransferase" evidence="4">
    <location>
        <begin position="71"/>
        <end position="210"/>
    </location>
</feature>
<evidence type="ECO:0000259" key="4">
    <source>
        <dbReference type="Pfam" id="PF10672"/>
    </source>
</evidence>
<dbReference type="Pfam" id="PF10672">
    <property type="entry name" value="Methyltrans_SAM"/>
    <property type="match status" value="1"/>
</dbReference>
<dbReference type="AlphaFoldDB" id="A0A3D9IFA7"/>
<keyword evidence="6" id="KW-1185">Reference proteome</keyword>
<dbReference type="Gene3D" id="2.60.40.1180">
    <property type="entry name" value="Golgi alpha-mannosidase II"/>
    <property type="match status" value="1"/>
</dbReference>
<keyword evidence="2 5" id="KW-0808">Transferase</keyword>
<dbReference type="InterPro" id="IPR019614">
    <property type="entry name" value="SAM-dep_methyl-trfase"/>
</dbReference>
<dbReference type="PANTHER" id="PTHR43042:SF2">
    <property type="entry name" value="SAM-DEPENDENT METHYLTRANSFERASE"/>
    <property type="match status" value="1"/>
</dbReference>
<protein>
    <submittedName>
        <fullName evidence="5">23S rRNA (Cytosine1962-C5)-methyltransferase</fullName>
    </submittedName>
</protein>
<sequence length="298" mass="33735">MTKKDVFKIMQMATDWQDYELLDTGNGEKLERWGDVILRRPDPQIIWPLKTENADWKQADGHYHRSGSGGGQWTYKRALPERWNIAYGPLKFHIKPTSFKHTGLFPEQAVNWSWMMDKIREADRPIRVLNLFAYTGGATVAAASAGADVCHVDAAKGMVQWAKENAELSGLGSAPIRYITDDVFKFVQREERRGRQYEAIIMDPPSYGRGPNGEMWKLEENLFPFLESCMSILSDKPLFVLVNSYTTGLSPTVLSNLLHMSFRRKFGGKLDCGEIGLPITSSGMTLPCGIYGRWESES</sequence>
<comment type="caution">
    <text evidence="5">The sequence shown here is derived from an EMBL/GenBank/DDBJ whole genome shotgun (WGS) entry which is preliminary data.</text>
</comment>
<evidence type="ECO:0000256" key="3">
    <source>
        <dbReference type="ARBA" id="ARBA00022691"/>
    </source>
</evidence>
<dbReference type="InterPro" id="IPR029063">
    <property type="entry name" value="SAM-dependent_MTases_sf"/>
</dbReference>
<name>A0A3D9IFA7_9BACL</name>
<gene>
    <name evidence="5" type="ORF">DFP95_106154</name>
</gene>